<reference evidence="1" key="1">
    <citation type="submission" date="2023-02" db="EMBL/GenBank/DDBJ databases">
        <title>Genome of toxic invasive species Heracleum sosnowskyi carries increased number of genes despite the absence of recent whole-genome duplications.</title>
        <authorList>
            <person name="Schelkunov M."/>
            <person name="Shtratnikova V."/>
            <person name="Makarenko M."/>
            <person name="Klepikova A."/>
            <person name="Omelchenko D."/>
            <person name="Novikova G."/>
            <person name="Obukhova E."/>
            <person name="Bogdanov V."/>
            <person name="Penin A."/>
            <person name="Logacheva M."/>
        </authorList>
    </citation>
    <scope>NUCLEOTIDE SEQUENCE</scope>
    <source>
        <strain evidence="1">Hsosn_3</strain>
        <tissue evidence="1">Leaf</tissue>
    </source>
</reference>
<sequence>MGKKKGAKGESSKGKKARCANYTSKAPVDYDDDELLEEEEDEHPIFTYNNTPHFPTFKIELGEARYKVDELRGEDVLCVSRYTSSLNDFWKTKTDGDGTAQHGDIECVANLTGELCKGIVKAFGKAMNSSVKINQCALDDFSSPIEVIITKEDQSQALQNTEESKFKSICGILEQLYPPQVRNSEWTNMIAYLCKDKYKNDCCARLTLSEHWLFWHCSRRIEFISFLDSNLQAVFKAGPPLEKVWKHVSKGGSGIGMARQGGNLVAGSSNVGGDGALSKSRRDQGKLLIMKIRNCAEHVREHRPTYDANGIYIDEEYPNIVDTCPSDVYYKMSTYLPHMLGNFTDLEISAKA</sequence>
<reference evidence="1" key="2">
    <citation type="submission" date="2023-05" db="EMBL/GenBank/DDBJ databases">
        <authorList>
            <person name="Schelkunov M.I."/>
        </authorList>
    </citation>
    <scope>NUCLEOTIDE SEQUENCE</scope>
    <source>
        <strain evidence="1">Hsosn_3</strain>
        <tissue evidence="1">Leaf</tissue>
    </source>
</reference>
<dbReference type="AlphaFoldDB" id="A0AAD8N0R4"/>
<dbReference type="EMBL" id="JAUIZM010000003">
    <property type="protein sequence ID" value="KAK1391607.1"/>
    <property type="molecule type" value="Genomic_DNA"/>
</dbReference>
<organism evidence="1 2">
    <name type="scientific">Heracleum sosnowskyi</name>
    <dbReference type="NCBI Taxonomy" id="360622"/>
    <lineage>
        <taxon>Eukaryota</taxon>
        <taxon>Viridiplantae</taxon>
        <taxon>Streptophyta</taxon>
        <taxon>Embryophyta</taxon>
        <taxon>Tracheophyta</taxon>
        <taxon>Spermatophyta</taxon>
        <taxon>Magnoliopsida</taxon>
        <taxon>eudicotyledons</taxon>
        <taxon>Gunneridae</taxon>
        <taxon>Pentapetalae</taxon>
        <taxon>asterids</taxon>
        <taxon>campanulids</taxon>
        <taxon>Apiales</taxon>
        <taxon>Apiaceae</taxon>
        <taxon>Apioideae</taxon>
        <taxon>apioid superclade</taxon>
        <taxon>Tordylieae</taxon>
        <taxon>Tordyliinae</taxon>
        <taxon>Heracleum</taxon>
    </lineage>
</organism>
<comment type="caution">
    <text evidence="1">The sequence shown here is derived from an EMBL/GenBank/DDBJ whole genome shotgun (WGS) entry which is preliminary data.</text>
</comment>
<proteinExistence type="predicted"/>
<evidence type="ECO:0000313" key="1">
    <source>
        <dbReference type="EMBL" id="KAK1391607.1"/>
    </source>
</evidence>
<dbReference type="Proteomes" id="UP001237642">
    <property type="component" value="Unassembled WGS sequence"/>
</dbReference>
<accession>A0AAD8N0R4</accession>
<gene>
    <name evidence="1" type="ORF">POM88_010663</name>
</gene>
<keyword evidence="2" id="KW-1185">Reference proteome</keyword>
<protein>
    <submittedName>
        <fullName evidence="1">Uncharacterized protein</fullName>
    </submittedName>
</protein>
<name>A0AAD8N0R4_9APIA</name>
<evidence type="ECO:0000313" key="2">
    <source>
        <dbReference type="Proteomes" id="UP001237642"/>
    </source>
</evidence>